<evidence type="ECO:0000313" key="8">
    <source>
        <dbReference type="Ensembl" id="ENSHHUP00000007343.1"/>
    </source>
</evidence>
<keyword evidence="6" id="KW-1133">Transmembrane helix</keyword>
<dbReference type="AlphaFoldDB" id="A0A4W5JQN2"/>
<reference evidence="8" key="2">
    <citation type="submission" date="2025-08" db="UniProtKB">
        <authorList>
            <consortium name="Ensembl"/>
        </authorList>
    </citation>
    <scope>IDENTIFICATION</scope>
</reference>
<keyword evidence="4" id="KW-1064">Adaptive immunity</keyword>
<dbReference type="PANTHER" id="PTHR46051:SF1">
    <property type="entry name" value="INOSITOL POLYPHOSPHATE-RELATED PHOSPHATASE DOMAIN-CONTAINING PROTEIN"/>
    <property type="match status" value="1"/>
</dbReference>
<dbReference type="Pfam" id="PF00017">
    <property type="entry name" value="SH2"/>
    <property type="match status" value="1"/>
</dbReference>
<dbReference type="Proteomes" id="UP000314982">
    <property type="component" value="Unassembled WGS sequence"/>
</dbReference>
<dbReference type="PROSITE" id="PS50001">
    <property type="entry name" value="SH2"/>
    <property type="match status" value="1"/>
</dbReference>
<dbReference type="GO" id="GO:0002250">
    <property type="term" value="P:adaptive immune response"/>
    <property type="evidence" value="ECO:0007669"/>
    <property type="project" value="UniProtKB-KW"/>
</dbReference>
<reference evidence="9" key="1">
    <citation type="submission" date="2018-06" db="EMBL/GenBank/DDBJ databases">
        <title>Genome assembly of Danube salmon.</title>
        <authorList>
            <person name="Macqueen D.J."/>
            <person name="Gundappa M.K."/>
        </authorList>
    </citation>
    <scope>NUCLEOTIDE SEQUENCE [LARGE SCALE GENOMIC DNA]</scope>
</reference>
<protein>
    <recommendedName>
        <fullName evidence="7">SH2 domain-containing protein</fullName>
    </recommendedName>
</protein>
<keyword evidence="6" id="KW-0472">Membrane</keyword>
<name>A0A4W5JQN2_9TELE</name>
<evidence type="ECO:0000256" key="2">
    <source>
        <dbReference type="ARBA" id="ARBA00022859"/>
    </source>
</evidence>
<keyword evidence="3 5" id="KW-0727">SH2 domain</keyword>
<dbReference type="InterPro" id="IPR036860">
    <property type="entry name" value="SH2_dom_sf"/>
</dbReference>
<evidence type="ECO:0000259" key="7">
    <source>
        <dbReference type="PROSITE" id="PS50001"/>
    </source>
</evidence>
<sequence>MARKGDSGAHLQSYTLMEPESDSALVRSIYYGKIGKEKTERLLERHGREGSFLLRDSESLQGIYCLCVRKTPYVHTYRIHHSFEGWTLQLSPGQMLQCFGTLEKLIESCRAGVAADSIPPLTHPLDKTQLRDERLQSVFHLWSLPFSLSPFLFPALFISPFLSLSLRLNKIP</sequence>
<evidence type="ECO:0000256" key="4">
    <source>
        <dbReference type="ARBA" id="ARBA00023130"/>
    </source>
</evidence>
<dbReference type="Ensembl" id="ENSHHUT00000007562.1">
    <property type="protein sequence ID" value="ENSHHUP00000007343.1"/>
    <property type="gene ID" value="ENSHHUG00000004528.1"/>
</dbReference>
<dbReference type="PRINTS" id="PR00401">
    <property type="entry name" value="SH2DOMAIN"/>
</dbReference>
<organism evidence="8 9">
    <name type="scientific">Hucho hucho</name>
    <name type="common">huchen</name>
    <dbReference type="NCBI Taxonomy" id="62062"/>
    <lineage>
        <taxon>Eukaryota</taxon>
        <taxon>Metazoa</taxon>
        <taxon>Chordata</taxon>
        <taxon>Craniata</taxon>
        <taxon>Vertebrata</taxon>
        <taxon>Euteleostomi</taxon>
        <taxon>Actinopterygii</taxon>
        <taxon>Neopterygii</taxon>
        <taxon>Teleostei</taxon>
        <taxon>Protacanthopterygii</taxon>
        <taxon>Salmoniformes</taxon>
        <taxon>Salmonidae</taxon>
        <taxon>Salmoninae</taxon>
        <taxon>Hucho</taxon>
    </lineage>
</organism>
<keyword evidence="6" id="KW-0812">Transmembrane</keyword>
<keyword evidence="9" id="KW-1185">Reference proteome</keyword>
<dbReference type="GO" id="GO:0050776">
    <property type="term" value="P:regulation of immune response"/>
    <property type="evidence" value="ECO:0007669"/>
    <property type="project" value="TreeGrafter"/>
</dbReference>
<dbReference type="GO" id="GO:0045087">
    <property type="term" value="P:innate immune response"/>
    <property type="evidence" value="ECO:0007669"/>
    <property type="project" value="UniProtKB-KW"/>
</dbReference>
<dbReference type="SMART" id="SM00252">
    <property type="entry name" value="SH2"/>
    <property type="match status" value="1"/>
</dbReference>
<evidence type="ECO:0000256" key="3">
    <source>
        <dbReference type="ARBA" id="ARBA00022999"/>
    </source>
</evidence>
<evidence type="ECO:0000256" key="6">
    <source>
        <dbReference type="SAM" id="Phobius"/>
    </source>
</evidence>
<keyword evidence="2" id="KW-0391">Immunity</keyword>
<dbReference type="STRING" id="62062.ENSHHUP00000007343"/>
<dbReference type="GO" id="GO:0009966">
    <property type="term" value="P:regulation of signal transduction"/>
    <property type="evidence" value="ECO:0007669"/>
    <property type="project" value="TreeGrafter"/>
</dbReference>
<dbReference type="InterPro" id="IPR000980">
    <property type="entry name" value="SH2"/>
</dbReference>
<dbReference type="Gene3D" id="3.30.505.10">
    <property type="entry name" value="SH2 domain"/>
    <property type="match status" value="1"/>
</dbReference>
<dbReference type="SUPFAM" id="SSF55550">
    <property type="entry name" value="SH2 domain"/>
    <property type="match status" value="1"/>
</dbReference>
<feature type="transmembrane region" description="Helical" evidence="6">
    <location>
        <begin position="139"/>
        <end position="162"/>
    </location>
</feature>
<evidence type="ECO:0000256" key="5">
    <source>
        <dbReference type="PROSITE-ProRule" id="PRU00191"/>
    </source>
</evidence>
<dbReference type="PANTHER" id="PTHR46051">
    <property type="entry name" value="SH2 DOMAIN-CONTAINING PROTEIN"/>
    <property type="match status" value="1"/>
</dbReference>
<dbReference type="GeneTree" id="ENSGT00940000168744"/>
<evidence type="ECO:0000256" key="1">
    <source>
        <dbReference type="ARBA" id="ARBA00022588"/>
    </source>
</evidence>
<accession>A0A4W5JQN2</accession>
<reference evidence="8" key="3">
    <citation type="submission" date="2025-09" db="UniProtKB">
        <authorList>
            <consortium name="Ensembl"/>
        </authorList>
    </citation>
    <scope>IDENTIFICATION</scope>
</reference>
<feature type="domain" description="SH2" evidence="7">
    <location>
        <begin position="29"/>
        <end position="125"/>
    </location>
</feature>
<proteinExistence type="predicted"/>
<evidence type="ECO:0000313" key="9">
    <source>
        <dbReference type="Proteomes" id="UP000314982"/>
    </source>
</evidence>
<keyword evidence="1" id="KW-0399">Innate immunity</keyword>